<keyword evidence="1" id="KW-0677">Repeat</keyword>
<name>A0AAV2HX75_LYMST</name>
<evidence type="ECO:0000256" key="1">
    <source>
        <dbReference type="ARBA" id="ARBA00022737"/>
    </source>
</evidence>
<dbReference type="Pfam" id="PF02493">
    <property type="entry name" value="MORN"/>
    <property type="match status" value="3"/>
</dbReference>
<dbReference type="Gene3D" id="2.20.110.10">
    <property type="entry name" value="Histone H3 K4-specific methyltransferase SET7/9 N-terminal domain"/>
    <property type="match status" value="2"/>
</dbReference>
<keyword evidence="4" id="KW-1185">Reference proteome</keyword>
<dbReference type="SUPFAM" id="SSF82185">
    <property type="entry name" value="Histone H3 K4-specific methyltransferase SET7/9 N-terminal domain"/>
    <property type="match status" value="1"/>
</dbReference>
<dbReference type="EMBL" id="CAXITT010000310">
    <property type="protein sequence ID" value="CAL1538721.1"/>
    <property type="molecule type" value="Genomic_DNA"/>
</dbReference>
<comment type="caution">
    <text evidence="3">The sequence shown here is derived from an EMBL/GenBank/DDBJ whole genome shotgun (WGS) entry which is preliminary data.</text>
</comment>
<feature type="region of interest" description="Disordered" evidence="2">
    <location>
        <begin position="1"/>
        <end position="21"/>
    </location>
</feature>
<accession>A0AAV2HX75</accession>
<protein>
    <recommendedName>
        <fullName evidence="5">MORN repeat-containing protein 2</fullName>
    </recommendedName>
</protein>
<dbReference type="SMART" id="SM00698">
    <property type="entry name" value="MORN"/>
    <property type="match status" value="3"/>
</dbReference>
<evidence type="ECO:0000313" key="3">
    <source>
        <dbReference type="EMBL" id="CAL1538721.1"/>
    </source>
</evidence>
<sequence>MSADLRDNKRKSDKKKDRPPPEIVYSTYIFANGDKYEGDCIQTEFGSVERTGRGTHTSSNGIIYEGSWEKDCMNGKGKLTHPSKASYEGDFVNNLFHGFGRYTWPDGSFYEGSFVENRLEGGGVFHDTEGQVWTGTFHFKAAPGLKFKLNMN</sequence>
<gene>
    <name evidence="3" type="ORF">GSLYS_00012542001</name>
</gene>
<dbReference type="AlphaFoldDB" id="A0AAV2HX75"/>
<evidence type="ECO:0008006" key="5">
    <source>
        <dbReference type="Google" id="ProtNLM"/>
    </source>
</evidence>
<dbReference type="Proteomes" id="UP001497497">
    <property type="component" value="Unassembled WGS sequence"/>
</dbReference>
<dbReference type="InterPro" id="IPR003409">
    <property type="entry name" value="MORN"/>
</dbReference>
<proteinExistence type="predicted"/>
<evidence type="ECO:0000313" key="4">
    <source>
        <dbReference type="Proteomes" id="UP001497497"/>
    </source>
</evidence>
<dbReference type="PANTHER" id="PTHR46917:SF1">
    <property type="entry name" value="MORN REPEAT-CONTAINING PROTEIN 2"/>
    <property type="match status" value="1"/>
</dbReference>
<evidence type="ECO:0000256" key="2">
    <source>
        <dbReference type="SAM" id="MobiDB-lite"/>
    </source>
</evidence>
<reference evidence="3 4" key="1">
    <citation type="submission" date="2024-04" db="EMBL/GenBank/DDBJ databases">
        <authorList>
            <consortium name="Genoscope - CEA"/>
            <person name="William W."/>
        </authorList>
    </citation>
    <scope>NUCLEOTIDE SEQUENCE [LARGE SCALE GENOMIC DNA]</scope>
</reference>
<dbReference type="InterPro" id="IPR052849">
    <property type="entry name" value="MORN_repeat_protein"/>
</dbReference>
<dbReference type="PANTHER" id="PTHR46917">
    <property type="entry name" value="MORN REPEAT-CONTAINING PROTEIN 2"/>
    <property type="match status" value="1"/>
</dbReference>
<organism evidence="3 4">
    <name type="scientific">Lymnaea stagnalis</name>
    <name type="common">Great pond snail</name>
    <name type="synonym">Helix stagnalis</name>
    <dbReference type="NCBI Taxonomy" id="6523"/>
    <lineage>
        <taxon>Eukaryota</taxon>
        <taxon>Metazoa</taxon>
        <taxon>Spiralia</taxon>
        <taxon>Lophotrochozoa</taxon>
        <taxon>Mollusca</taxon>
        <taxon>Gastropoda</taxon>
        <taxon>Heterobranchia</taxon>
        <taxon>Euthyneura</taxon>
        <taxon>Panpulmonata</taxon>
        <taxon>Hygrophila</taxon>
        <taxon>Lymnaeoidea</taxon>
        <taxon>Lymnaeidae</taxon>
        <taxon>Lymnaea</taxon>
    </lineage>
</organism>